<dbReference type="AlphaFoldDB" id="A0A5S6QZR5"/>
<proteinExistence type="predicted"/>
<dbReference type="WBParaSite" id="TMUE_3000012876.1">
    <property type="protein sequence ID" value="TMUE_3000012876.1"/>
    <property type="gene ID" value="WBGene00293289"/>
</dbReference>
<evidence type="ECO:0000313" key="2">
    <source>
        <dbReference type="WBParaSite" id="TMUE_3000012876.1"/>
    </source>
</evidence>
<reference evidence="2" key="1">
    <citation type="submission" date="2019-12" db="UniProtKB">
        <authorList>
            <consortium name="WormBaseParasite"/>
        </authorList>
    </citation>
    <scope>IDENTIFICATION</scope>
</reference>
<accession>A0A5S6QZR5</accession>
<sequence length="102" mass="11144">MDCASMADLSPVILFRSGANKCDELCLLSGVLAAERQCILAMILVEIGFSAKHHFSFNFAVTVNEACRFIEQLFSSNSTSTVRKDNTGVSLSFQNCMRTAIV</sequence>
<organism evidence="1 2">
    <name type="scientific">Trichuris muris</name>
    <name type="common">Mouse whipworm</name>
    <dbReference type="NCBI Taxonomy" id="70415"/>
    <lineage>
        <taxon>Eukaryota</taxon>
        <taxon>Metazoa</taxon>
        <taxon>Ecdysozoa</taxon>
        <taxon>Nematoda</taxon>
        <taxon>Enoplea</taxon>
        <taxon>Dorylaimia</taxon>
        <taxon>Trichinellida</taxon>
        <taxon>Trichuridae</taxon>
        <taxon>Trichuris</taxon>
    </lineage>
</organism>
<keyword evidence="1" id="KW-1185">Reference proteome</keyword>
<evidence type="ECO:0000313" key="1">
    <source>
        <dbReference type="Proteomes" id="UP000046395"/>
    </source>
</evidence>
<dbReference type="Proteomes" id="UP000046395">
    <property type="component" value="Unassembled WGS sequence"/>
</dbReference>
<name>A0A5S6QZR5_TRIMR</name>
<protein>
    <submittedName>
        <fullName evidence="2">Uncharacterized protein</fullName>
    </submittedName>
</protein>